<comment type="caution">
    <text evidence="1">The sequence shown here is derived from an EMBL/GenBank/DDBJ whole genome shotgun (WGS) entry which is preliminary data.</text>
</comment>
<protein>
    <submittedName>
        <fullName evidence="1">Uncharacterized protein</fullName>
    </submittedName>
</protein>
<reference evidence="2" key="1">
    <citation type="journal article" date="2015" name="Nat. Genet.">
        <title>The genome and transcriptome of the zoonotic hookworm Ancylostoma ceylanicum identify infection-specific gene families.</title>
        <authorList>
            <person name="Schwarz E.M."/>
            <person name="Hu Y."/>
            <person name="Antoshechkin I."/>
            <person name="Miller M.M."/>
            <person name="Sternberg P.W."/>
            <person name="Aroian R.V."/>
        </authorList>
    </citation>
    <scope>NUCLEOTIDE SEQUENCE</scope>
    <source>
        <strain evidence="2">HY135</strain>
    </source>
</reference>
<gene>
    <name evidence="1" type="primary">Acey_s0283.g1329</name>
    <name evidence="1" type="synonym">Acey-nfx-1</name>
    <name evidence="1" type="ORF">Y032_0283g1329</name>
</gene>
<evidence type="ECO:0000313" key="2">
    <source>
        <dbReference type="Proteomes" id="UP000024635"/>
    </source>
</evidence>
<dbReference type="Proteomes" id="UP000024635">
    <property type="component" value="Unassembled WGS sequence"/>
</dbReference>
<name>A0A016S6D4_9BILA</name>
<accession>A0A016S6D4</accession>
<dbReference type="EMBL" id="JARK01001619">
    <property type="protein sequence ID" value="EYB86230.1"/>
    <property type="molecule type" value="Genomic_DNA"/>
</dbReference>
<keyword evidence="2" id="KW-1185">Reference proteome</keyword>
<dbReference type="OrthoDB" id="6512771at2759"/>
<organism evidence="1 2">
    <name type="scientific">Ancylostoma ceylanicum</name>
    <dbReference type="NCBI Taxonomy" id="53326"/>
    <lineage>
        <taxon>Eukaryota</taxon>
        <taxon>Metazoa</taxon>
        <taxon>Ecdysozoa</taxon>
        <taxon>Nematoda</taxon>
        <taxon>Chromadorea</taxon>
        <taxon>Rhabditida</taxon>
        <taxon>Rhabditina</taxon>
        <taxon>Rhabditomorpha</taxon>
        <taxon>Strongyloidea</taxon>
        <taxon>Ancylostomatidae</taxon>
        <taxon>Ancylostomatinae</taxon>
        <taxon>Ancylostoma</taxon>
    </lineage>
</organism>
<evidence type="ECO:0000313" key="1">
    <source>
        <dbReference type="EMBL" id="EYB86230.1"/>
    </source>
</evidence>
<proteinExistence type="predicted"/>
<dbReference type="AlphaFoldDB" id="A0A016S6D4"/>
<sequence>MLVDDISKYFRGISRAPLVLLTSLLKYPGVLKSRGSVTLKRQGPGPRCGNPACLLHLPWQRETMTYRFPSVSLPSRPAALVQQAT</sequence>